<name>A0A6G9XVU7_NOCBR</name>
<evidence type="ECO:0000313" key="1">
    <source>
        <dbReference type="EMBL" id="QIS05101.1"/>
    </source>
</evidence>
<organism evidence="1 2">
    <name type="scientific">Nocardia brasiliensis</name>
    <dbReference type="NCBI Taxonomy" id="37326"/>
    <lineage>
        <taxon>Bacteria</taxon>
        <taxon>Bacillati</taxon>
        <taxon>Actinomycetota</taxon>
        <taxon>Actinomycetes</taxon>
        <taxon>Mycobacteriales</taxon>
        <taxon>Nocardiaceae</taxon>
        <taxon>Nocardia</taxon>
    </lineage>
</organism>
<evidence type="ECO:0008006" key="3">
    <source>
        <dbReference type="Google" id="ProtNLM"/>
    </source>
</evidence>
<dbReference type="AlphaFoldDB" id="A0A6G9XVU7"/>
<evidence type="ECO:0000313" key="2">
    <source>
        <dbReference type="Proteomes" id="UP000501705"/>
    </source>
</evidence>
<gene>
    <name evidence="1" type="ORF">F5X71_24765</name>
</gene>
<dbReference type="InterPro" id="IPR032710">
    <property type="entry name" value="NTF2-like_dom_sf"/>
</dbReference>
<dbReference type="PIRSF" id="PIRSF029394">
    <property type="entry name" value="UCP029394"/>
    <property type="match status" value="1"/>
</dbReference>
<dbReference type="InterPro" id="IPR016918">
    <property type="entry name" value="UCP029394"/>
</dbReference>
<dbReference type="EMBL" id="CP046171">
    <property type="protein sequence ID" value="QIS05101.1"/>
    <property type="molecule type" value="Genomic_DNA"/>
</dbReference>
<dbReference type="Proteomes" id="UP000501705">
    <property type="component" value="Chromosome"/>
</dbReference>
<dbReference type="Gene3D" id="3.10.450.50">
    <property type="match status" value="1"/>
</dbReference>
<sequence length="135" mass="14979">MTGSDSLDPVAEVEHVHALLSAWLGTDADPEVLEQFAATQHDSFSMVTLAGARMSQSELLSGLRRAKNSRPGLDIEIDEVELLLVEGNVTVVRFLERHHFDGRHTDRRCTAVLTTDGAPPRYRWRILQETAVSAD</sequence>
<reference evidence="1 2" key="1">
    <citation type="journal article" date="2019" name="ACS Chem. Biol.">
        <title>Identification and Mobilization of a Cryptic Antibiotic Biosynthesis Gene Locus from a Human-Pathogenic Nocardia Isolate.</title>
        <authorList>
            <person name="Herisse M."/>
            <person name="Ishida K."/>
            <person name="Porter J.L."/>
            <person name="Howden B."/>
            <person name="Hertweck C."/>
            <person name="Stinear T.P."/>
            <person name="Pidot S.J."/>
        </authorList>
    </citation>
    <scope>NUCLEOTIDE SEQUENCE [LARGE SCALE GENOMIC DNA]</scope>
    <source>
        <strain evidence="1 2">AUSMDU00024985</strain>
    </source>
</reference>
<dbReference type="SUPFAM" id="SSF54427">
    <property type="entry name" value="NTF2-like"/>
    <property type="match status" value="1"/>
</dbReference>
<accession>A0A6G9XVU7</accession>
<protein>
    <recommendedName>
        <fullName evidence="3">DUF4440 domain-containing protein</fullName>
    </recommendedName>
</protein>
<dbReference type="RefSeq" id="WP_167464195.1">
    <property type="nucleotide sequence ID" value="NZ_CP046171.1"/>
</dbReference>
<proteinExistence type="predicted"/>